<evidence type="ECO:0000313" key="3">
    <source>
        <dbReference type="Proteomes" id="UP001202180"/>
    </source>
</evidence>
<evidence type="ECO:0008006" key="4">
    <source>
        <dbReference type="Google" id="ProtNLM"/>
    </source>
</evidence>
<dbReference type="Proteomes" id="UP001202180">
    <property type="component" value="Unassembled WGS sequence"/>
</dbReference>
<evidence type="ECO:0000256" key="1">
    <source>
        <dbReference type="SAM" id="MobiDB-lite"/>
    </source>
</evidence>
<organism evidence="2 3">
    <name type="scientific">Spirosoma liriopis</name>
    <dbReference type="NCBI Taxonomy" id="2937440"/>
    <lineage>
        <taxon>Bacteria</taxon>
        <taxon>Pseudomonadati</taxon>
        <taxon>Bacteroidota</taxon>
        <taxon>Cytophagia</taxon>
        <taxon>Cytophagales</taxon>
        <taxon>Cytophagaceae</taxon>
        <taxon>Spirosoma</taxon>
    </lineage>
</organism>
<comment type="caution">
    <text evidence="2">The sequence shown here is derived from an EMBL/GenBank/DDBJ whole genome shotgun (WGS) entry which is preliminary data.</text>
</comment>
<keyword evidence="3" id="KW-1185">Reference proteome</keyword>
<dbReference type="RefSeq" id="WP_248480021.1">
    <property type="nucleotide sequence ID" value="NZ_JALPRF010000007.1"/>
</dbReference>
<name>A0ABT0HSY3_9BACT</name>
<gene>
    <name evidence="2" type="ORF">M0L20_25680</name>
</gene>
<proteinExistence type="predicted"/>
<dbReference type="EMBL" id="JALPRF010000007">
    <property type="protein sequence ID" value="MCK8495284.1"/>
    <property type="molecule type" value="Genomic_DNA"/>
</dbReference>
<feature type="region of interest" description="Disordered" evidence="1">
    <location>
        <begin position="19"/>
        <end position="39"/>
    </location>
</feature>
<protein>
    <recommendedName>
        <fullName evidence="4">Bacteriocin</fullName>
    </recommendedName>
</protein>
<sequence length="66" mass="6790">MNRRLLANVLYQLNKLEENESREGASELTPEEAEELAGGTVNGGCPISGLINTACPGNSACGGTPA</sequence>
<evidence type="ECO:0000313" key="2">
    <source>
        <dbReference type="EMBL" id="MCK8495284.1"/>
    </source>
</evidence>
<accession>A0ABT0HSY3</accession>
<reference evidence="2 3" key="1">
    <citation type="submission" date="2022-04" db="EMBL/GenBank/DDBJ databases">
        <title>Spirosoma sp. strain RP8 genome sequencing and assembly.</title>
        <authorList>
            <person name="Jung Y."/>
        </authorList>
    </citation>
    <scope>NUCLEOTIDE SEQUENCE [LARGE SCALE GENOMIC DNA]</scope>
    <source>
        <strain evidence="2 3">RP8</strain>
    </source>
</reference>